<sequence length="562" mass="61662">MPPLLFQTSLKKSDASRTHRELCRSVRTLACMAGLGAFGSLACHGATPPDTTTTAENATPPTALSQLGNLYVREYRVRGNHLLKAVEIEEAVYPYMGPGRSENDIEGARAALEKIYKDKGYQSVGVQVPAQTGNRGVIYLEVVETPVGRLRVKGARYFLPSKIKEQAPSMKEGTVPNFNEISKDIVALNRWRDRKITPELRAGVVPGTVDIDLKVEDKLPLHGSWEINNQHNANTVPLRLSGSLSYSNLWQMGHTLGASFQIAPERMSDSAVYSAFYQAPVQSVEGLSVMLTGTVQDSNIAALGGTTVIGKGQIVGFRLMKTLPSKQGYFHSISFGMDYKNFVQDVNAAGTLVSSPIAYYPFNLSYSLSHVTEKTYTEFNTALTWHLSGMGGSQTQFAARRFAATDSFFYLRGDLSHTHDIAQGFQVYTRVQGQATPDALINTEQTSGGGYNTARGYLIATRLGDSGVFGTLELRSPNFLGSAKDRENQWRLYAFLEGGKLYTNKTLPAEKRTYDLASAGFGTRVRYLNHLTGSVDLAMPLISQPNALAHDLFLLFRLGMDF</sequence>
<dbReference type="Pfam" id="PF03865">
    <property type="entry name" value="ShlB"/>
    <property type="match status" value="1"/>
</dbReference>
<keyword evidence="3" id="KW-0998">Cell outer membrane</keyword>
<dbReference type="Proteomes" id="UP001596052">
    <property type="component" value="Unassembled WGS sequence"/>
</dbReference>
<evidence type="ECO:0000256" key="3">
    <source>
        <dbReference type="ARBA" id="ARBA00023237"/>
    </source>
</evidence>
<dbReference type="InterPro" id="IPR005565">
    <property type="entry name" value="Hemolysn_activator_HlyB_C"/>
</dbReference>
<keyword evidence="1" id="KW-0472">Membrane</keyword>
<dbReference type="PANTHER" id="PTHR34597:SF6">
    <property type="entry name" value="BLR6126 PROTEIN"/>
    <property type="match status" value="1"/>
</dbReference>
<keyword evidence="1" id="KW-1134">Transmembrane beta strand</keyword>
<comment type="caution">
    <text evidence="6">The sequence shown here is derived from an EMBL/GenBank/DDBJ whole genome shotgun (WGS) entry which is preliminary data.</text>
</comment>
<name>A0ABW0KTE2_9BACT</name>
<dbReference type="EMBL" id="JBHSMQ010000007">
    <property type="protein sequence ID" value="MFC5456738.1"/>
    <property type="molecule type" value="Genomic_DNA"/>
</dbReference>
<evidence type="ECO:0000259" key="5">
    <source>
        <dbReference type="Pfam" id="PF08479"/>
    </source>
</evidence>
<evidence type="ECO:0000313" key="7">
    <source>
        <dbReference type="Proteomes" id="UP001596052"/>
    </source>
</evidence>
<dbReference type="InterPro" id="IPR013686">
    <property type="entry name" value="Polypept-transport_assoc_ShlB"/>
</dbReference>
<evidence type="ECO:0000256" key="2">
    <source>
        <dbReference type="ARBA" id="ARBA00022692"/>
    </source>
</evidence>
<organism evidence="6 7">
    <name type="scientific">Prosthecobacter fluviatilis</name>
    <dbReference type="NCBI Taxonomy" id="445931"/>
    <lineage>
        <taxon>Bacteria</taxon>
        <taxon>Pseudomonadati</taxon>
        <taxon>Verrucomicrobiota</taxon>
        <taxon>Verrucomicrobiia</taxon>
        <taxon>Verrucomicrobiales</taxon>
        <taxon>Verrucomicrobiaceae</taxon>
        <taxon>Prosthecobacter</taxon>
    </lineage>
</organism>
<protein>
    <submittedName>
        <fullName evidence="6">ShlB/FhaC/HecB family hemolysin secretion/activation protein</fullName>
    </submittedName>
</protein>
<keyword evidence="7" id="KW-1185">Reference proteome</keyword>
<evidence type="ECO:0000259" key="4">
    <source>
        <dbReference type="Pfam" id="PF03865"/>
    </source>
</evidence>
<evidence type="ECO:0000256" key="1">
    <source>
        <dbReference type="ARBA" id="ARBA00022452"/>
    </source>
</evidence>
<dbReference type="InterPro" id="IPR051544">
    <property type="entry name" value="TPS_OM_transporter"/>
</dbReference>
<keyword evidence="2" id="KW-0812">Transmembrane</keyword>
<dbReference type="Gene3D" id="2.40.160.50">
    <property type="entry name" value="membrane protein fhac: a member of the omp85/tpsb transporter family"/>
    <property type="match status" value="1"/>
</dbReference>
<feature type="domain" description="Haemolysin activator HlyB C-terminal" evidence="4">
    <location>
        <begin position="207"/>
        <end position="524"/>
    </location>
</feature>
<dbReference type="PANTHER" id="PTHR34597">
    <property type="entry name" value="SLR1661 PROTEIN"/>
    <property type="match status" value="1"/>
</dbReference>
<accession>A0ABW0KTE2</accession>
<feature type="domain" description="Polypeptide-transport-associated ShlB-type" evidence="5">
    <location>
        <begin position="72"/>
        <end position="144"/>
    </location>
</feature>
<reference evidence="7" key="1">
    <citation type="journal article" date="2019" name="Int. J. Syst. Evol. Microbiol.">
        <title>The Global Catalogue of Microorganisms (GCM) 10K type strain sequencing project: providing services to taxonomists for standard genome sequencing and annotation.</title>
        <authorList>
            <consortium name="The Broad Institute Genomics Platform"/>
            <consortium name="The Broad Institute Genome Sequencing Center for Infectious Disease"/>
            <person name="Wu L."/>
            <person name="Ma J."/>
        </authorList>
    </citation>
    <scope>NUCLEOTIDE SEQUENCE [LARGE SCALE GENOMIC DNA]</scope>
    <source>
        <strain evidence="7">CGMCC 4.1469</strain>
    </source>
</reference>
<proteinExistence type="predicted"/>
<dbReference type="Gene3D" id="3.10.20.310">
    <property type="entry name" value="membrane protein fhac"/>
    <property type="match status" value="1"/>
</dbReference>
<evidence type="ECO:0000313" key="6">
    <source>
        <dbReference type="EMBL" id="MFC5456738.1"/>
    </source>
</evidence>
<gene>
    <name evidence="6" type="ORF">ACFQDI_17865</name>
</gene>
<dbReference type="Pfam" id="PF08479">
    <property type="entry name" value="POTRA_2"/>
    <property type="match status" value="1"/>
</dbReference>